<dbReference type="InterPro" id="IPR021848">
    <property type="entry name" value="HODM_asu-like"/>
</dbReference>
<dbReference type="Proteomes" id="UP000541109">
    <property type="component" value="Unassembled WGS sequence"/>
</dbReference>
<organism evidence="1 2">
    <name type="scientific">Stappia albiluteola</name>
    <dbReference type="NCBI Taxonomy" id="2758565"/>
    <lineage>
        <taxon>Bacteria</taxon>
        <taxon>Pseudomonadati</taxon>
        <taxon>Pseudomonadota</taxon>
        <taxon>Alphaproteobacteria</taxon>
        <taxon>Hyphomicrobiales</taxon>
        <taxon>Stappiaceae</taxon>
        <taxon>Stappia</taxon>
    </lineage>
</organism>
<dbReference type="EMBL" id="JACFXV010000048">
    <property type="protein sequence ID" value="MBA5777311.1"/>
    <property type="molecule type" value="Genomic_DNA"/>
</dbReference>
<name>A0A839ACS5_9HYPH</name>
<evidence type="ECO:0000313" key="2">
    <source>
        <dbReference type="Proteomes" id="UP000541109"/>
    </source>
</evidence>
<proteinExistence type="predicted"/>
<dbReference type="AlphaFoldDB" id="A0A839ACS5"/>
<keyword evidence="2" id="KW-1185">Reference proteome</keyword>
<evidence type="ECO:0000313" key="1">
    <source>
        <dbReference type="EMBL" id="MBA5777311.1"/>
    </source>
</evidence>
<dbReference type="RefSeq" id="WP_182164574.1">
    <property type="nucleotide sequence ID" value="NZ_JACFXV010000048.1"/>
</dbReference>
<accession>A0A839ACS5</accession>
<gene>
    <name evidence="1" type="ORF">H2509_09245</name>
</gene>
<sequence>MVVRDETVFAHTPYDGSRQPFTIGLAPLDLKDWIEPDHHFEAHLAEKERLFENAVAPVFLAEADTVPAQGEVLGLLLEHLPRRFPDVYSVSGGAVTLLASGRRYEFADFGGRPLLLAAKLVQEDLVIMRKGEGGYRLVAAALAFPSSWSLAEKFGRSMPEIHEGVPGFNDGRMGPVVARIFDNLAVDRPVWRLNWSLYSDPELHHPMPKQIDLRVTDTSLPGLHVRVERQTLRRLPGSGNILFTIKIHHDPVAAFAAHPEGARLALGLRRQLLELTPEQLAYKALCHARARIAEDLLRLAESCGKSSKQELAAAK</sequence>
<comment type="caution">
    <text evidence="1">The sequence shown here is derived from an EMBL/GenBank/DDBJ whole genome shotgun (WGS) entry which is preliminary data.</text>
</comment>
<dbReference type="Pfam" id="PF11927">
    <property type="entry name" value="HODM_asu-like"/>
    <property type="match status" value="1"/>
</dbReference>
<reference evidence="1 2" key="1">
    <citation type="submission" date="2020-07" db="EMBL/GenBank/DDBJ databases">
        <title>Stappia sp., F7233, whole genome shotgun sequencing project.</title>
        <authorList>
            <person name="Jiang S."/>
            <person name="Liu Z.W."/>
            <person name="Du Z.J."/>
        </authorList>
    </citation>
    <scope>NUCLEOTIDE SEQUENCE [LARGE SCALE GENOMIC DNA]</scope>
    <source>
        <strain evidence="1 2">F7233</strain>
    </source>
</reference>
<protein>
    <submittedName>
        <fullName evidence="1">DUF3445 domain-containing protein</fullName>
    </submittedName>
</protein>